<evidence type="ECO:0000256" key="8">
    <source>
        <dbReference type="ARBA" id="ARBA00022989"/>
    </source>
</evidence>
<comment type="caution">
    <text evidence="12">The sequence shown here is derived from an EMBL/GenBank/DDBJ whole genome shotgun (WGS) entry which is preliminary data.</text>
</comment>
<keyword evidence="8" id="KW-1133">Transmembrane helix</keyword>
<keyword evidence="3" id="KW-0813">Transport</keyword>
<proteinExistence type="inferred from homology"/>
<feature type="signal peptide" evidence="10">
    <location>
        <begin position="1"/>
        <end position="25"/>
    </location>
</feature>
<dbReference type="Gene3D" id="3.30.1150.10">
    <property type="match status" value="1"/>
</dbReference>
<feature type="domain" description="TonB C-terminal" evidence="11">
    <location>
        <begin position="53"/>
        <end position="150"/>
    </location>
</feature>
<organism evidence="12 13">
    <name type="scientific">Thalassotalea euphylliae</name>
    <dbReference type="NCBI Taxonomy" id="1655234"/>
    <lineage>
        <taxon>Bacteria</taxon>
        <taxon>Pseudomonadati</taxon>
        <taxon>Pseudomonadota</taxon>
        <taxon>Gammaproteobacteria</taxon>
        <taxon>Alteromonadales</taxon>
        <taxon>Colwelliaceae</taxon>
        <taxon>Thalassotalea</taxon>
    </lineage>
</organism>
<evidence type="ECO:0000313" key="13">
    <source>
        <dbReference type="Proteomes" id="UP000256478"/>
    </source>
</evidence>
<evidence type="ECO:0000256" key="1">
    <source>
        <dbReference type="ARBA" id="ARBA00004383"/>
    </source>
</evidence>
<keyword evidence="9" id="KW-0472">Membrane</keyword>
<reference evidence="12 13" key="1">
    <citation type="submission" date="2018-08" db="EMBL/GenBank/DDBJ databases">
        <title>Thalassotalea euphylliae genome.</title>
        <authorList>
            <person name="Summers S."/>
            <person name="Rice S.A."/>
            <person name="Freckelton M.L."/>
            <person name="Nedved B.T."/>
            <person name="Hadfield M.G."/>
        </authorList>
    </citation>
    <scope>NUCLEOTIDE SEQUENCE [LARGE SCALE GENOMIC DNA]</scope>
    <source>
        <strain evidence="12 13">H1</strain>
    </source>
</reference>
<dbReference type="PANTHER" id="PTHR33446">
    <property type="entry name" value="PROTEIN TONB-RELATED"/>
    <property type="match status" value="1"/>
</dbReference>
<comment type="subcellular location">
    <subcellularLocation>
        <location evidence="1">Cell inner membrane</location>
        <topology evidence="1">Single-pass membrane protein</topology>
        <orientation evidence="1">Periplasmic side</orientation>
    </subcellularLocation>
</comment>
<comment type="similarity">
    <text evidence="2">Belongs to the TonB family.</text>
</comment>
<keyword evidence="6" id="KW-0812">Transmembrane</keyword>
<dbReference type="GO" id="GO:0015031">
    <property type="term" value="P:protein transport"/>
    <property type="evidence" value="ECO:0007669"/>
    <property type="project" value="UniProtKB-KW"/>
</dbReference>
<dbReference type="InterPro" id="IPR006260">
    <property type="entry name" value="TonB/TolA_C"/>
</dbReference>
<feature type="chain" id="PRO_5017717052" evidence="10">
    <location>
        <begin position="26"/>
        <end position="426"/>
    </location>
</feature>
<keyword evidence="5" id="KW-0997">Cell inner membrane</keyword>
<name>A0A3E0TN23_9GAMM</name>
<evidence type="ECO:0000313" key="12">
    <source>
        <dbReference type="EMBL" id="REL25747.1"/>
    </source>
</evidence>
<keyword evidence="7" id="KW-0653">Protein transport</keyword>
<dbReference type="Pfam" id="PF03544">
    <property type="entry name" value="TonB_C"/>
    <property type="match status" value="1"/>
</dbReference>
<dbReference type="PROSITE" id="PS52015">
    <property type="entry name" value="TONB_CTD"/>
    <property type="match status" value="1"/>
</dbReference>
<dbReference type="OrthoDB" id="5956919at2"/>
<dbReference type="Proteomes" id="UP000256478">
    <property type="component" value="Unassembled WGS sequence"/>
</dbReference>
<evidence type="ECO:0000256" key="3">
    <source>
        <dbReference type="ARBA" id="ARBA00022448"/>
    </source>
</evidence>
<accession>A0A3E0TN23</accession>
<evidence type="ECO:0000256" key="5">
    <source>
        <dbReference type="ARBA" id="ARBA00022519"/>
    </source>
</evidence>
<dbReference type="NCBIfam" id="TIGR01352">
    <property type="entry name" value="tonB_Cterm"/>
    <property type="match status" value="1"/>
</dbReference>
<dbReference type="PANTHER" id="PTHR33446:SF14">
    <property type="entry name" value="PROTEIN TONB"/>
    <property type="match status" value="1"/>
</dbReference>
<evidence type="ECO:0000256" key="7">
    <source>
        <dbReference type="ARBA" id="ARBA00022927"/>
    </source>
</evidence>
<keyword evidence="4" id="KW-1003">Cell membrane</keyword>
<evidence type="ECO:0000256" key="2">
    <source>
        <dbReference type="ARBA" id="ARBA00006555"/>
    </source>
</evidence>
<dbReference type="EMBL" id="QUOU01000001">
    <property type="protein sequence ID" value="REL25747.1"/>
    <property type="molecule type" value="Genomic_DNA"/>
</dbReference>
<evidence type="ECO:0000256" key="10">
    <source>
        <dbReference type="SAM" id="SignalP"/>
    </source>
</evidence>
<keyword evidence="10" id="KW-0732">Signal</keyword>
<sequence length="426" mass="48628">MLMNKLNLLIFSINAYLLFSPAAIAKLPPETSPQIQSNHEPASTNPILSTEITQIIDAKPKFRVPPKFPVNEAKKGVDGWVRLSFIVEPDGTTSNVVILESTGRKGFERAALKALKQWQYEPAMENGKPIQQCKNRVQLSFSMNRDKDGVSRRFYSLYKDLEQAIADQESEEVDRLAARLKGFDIKTLRESFYKYQIMAKYAEFKGHKAQQLKHLTSAYDFSSSRKFFEYKQRQKASQVDAVGTKNSELEATEKLSVKAQNYYHFLDGSLFPVLHEKLLLELDFGRVGDALNSVDKLLLLSSAKPNWPAYQQQKQTLIDFIASDAPIITQGNIGKRDFWQHTLIRNEFQLTDVSGELHKLDIRCRNKRHVYTVNDQSVWKIPQSWQGCNVLVYGDNNASFKLVELNPSNTAKQVTESVREQVKEQG</sequence>
<protein>
    <submittedName>
        <fullName evidence="12">Energy transducer TonB</fullName>
    </submittedName>
</protein>
<dbReference type="GO" id="GO:0005886">
    <property type="term" value="C:plasma membrane"/>
    <property type="evidence" value="ECO:0007669"/>
    <property type="project" value="UniProtKB-SubCell"/>
</dbReference>
<evidence type="ECO:0000256" key="9">
    <source>
        <dbReference type="ARBA" id="ARBA00023136"/>
    </source>
</evidence>
<dbReference type="SUPFAM" id="SSF74653">
    <property type="entry name" value="TolA/TonB C-terminal domain"/>
    <property type="match status" value="1"/>
</dbReference>
<evidence type="ECO:0000256" key="4">
    <source>
        <dbReference type="ARBA" id="ARBA00022475"/>
    </source>
</evidence>
<dbReference type="InterPro" id="IPR037682">
    <property type="entry name" value="TonB_C"/>
</dbReference>
<dbReference type="GO" id="GO:0055085">
    <property type="term" value="P:transmembrane transport"/>
    <property type="evidence" value="ECO:0007669"/>
    <property type="project" value="InterPro"/>
</dbReference>
<dbReference type="InterPro" id="IPR051045">
    <property type="entry name" value="TonB-dependent_transducer"/>
</dbReference>
<evidence type="ECO:0000259" key="11">
    <source>
        <dbReference type="PROSITE" id="PS52015"/>
    </source>
</evidence>
<gene>
    <name evidence="12" type="ORF">DXX93_03705</name>
</gene>
<evidence type="ECO:0000256" key="6">
    <source>
        <dbReference type="ARBA" id="ARBA00022692"/>
    </source>
</evidence>
<dbReference type="AlphaFoldDB" id="A0A3E0TN23"/>